<dbReference type="PANTHER" id="PTHR43986:SF1">
    <property type="entry name" value="ELONGATION FACTOR 1-GAMMA"/>
    <property type="match status" value="1"/>
</dbReference>
<dbReference type="Gene3D" id="3.40.30.10">
    <property type="entry name" value="Glutaredoxin"/>
    <property type="match status" value="1"/>
</dbReference>
<dbReference type="SUPFAM" id="SSF52833">
    <property type="entry name" value="Thioredoxin-like"/>
    <property type="match status" value="1"/>
</dbReference>
<dbReference type="OrthoDB" id="249703at2759"/>
<keyword evidence="6" id="KW-1185">Reference proteome</keyword>
<dbReference type="Pfam" id="PF02798">
    <property type="entry name" value="GST_N"/>
    <property type="match status" value="1"/>
</dbReference>
<dbReference type="Proteomes" id="UP000696573">
    <property type="component" value="Unassembled WGS sequence"/>
</dbReference>
<organism evidence="5 6">
    <name type="scientific">Clonostachys rhizophaga</name>
    <dbReference type="NCBI Taxonomy" id="160324"/>
    <lineage>
        <taxon>Eukaryota</taxon>
        <taxon>Fungi</taxon>
        <taxon>Dikarya</taxon>
        <taxon>Ascomycota</taxon>
        <taxon>Pezizomycotina</taxon>
        <taxon>Sordariomycetes</taxon>
        <taxon>Hypocreomycetidae</taxon>
        <taxon>Hypocreales</taxon>
        <taxon>Bionectriaceae</taxon>
        <taxon>Clonostachys</taxon>
    </lineage>
</organism>
<dbReference type="SUPFAM" id="SSF47616">
    <property type="entry name" value="GST C-terminal domain-like"/>
    <property type="match status" value="1"/>
</dbReference>
<dbReference type="SFLD" id="SFLDS00019">
    <property type="entry name" value="Glutathione_Transferase_(cytos"/>
    <property type="match status" value="1"/>
</dbReference>
<dbReference type="GO" id="GO:0005634">
    <property type="term" value="C:nucleus"/>
    <property type="evidence" value="ECO:0007669"/>
    <property type="project" value="TreeGrafter"/>
</dbReference>
<proteinExistence type="inferred from homology"/>
<dbReference type="AlphaFoldDB" id="A0A9N9VGM0"/>
<reference evidence="5" key="1">
    <citation type="submission" date="2021-10" db="EMBL/GenBank/DDBJ databases">
        <authorList>
            <person name="Piombo E."/>
        </authorList>
    </citation>
    <scope>NUCLEOTIDE SEQUENCE</scope>
</reference>
<dbReference type="InterPro" id="IPR050802">
    <property type="entry name" value="EF-GSTs"/>
</dbReference>
<comment type="caution">
    <text evidence="5">The sequence shown here is derived from an EMBL/GenBank/DDBJ whole genome shotgun (WGS) entry which is preliminary data.</text>
</comment>
<dbReference type="InterPro" id="IPR036249">
    <property type="entry name" value="Thioredoxin-like_sf"/>
</dbReference>
<dbReference type="SFLD" id="SFLDG00358">
    <property type="entry name" value="Main_(cytGST)"/>
    <property type="match status" value="1"/>
</dbReference>
<dbReference type="Pfam" id="PF00043">
    <property type="entry name" value="GST_C"/>
    <property type="match status" value="1"/>
</dbReference>
<dbReference type="InterPro" id="IPR040079">
    <property type="entry name" value="Glutathione_S-Trfase"/>
</dbReference>
<dbReference type="PROSITE" id="PS50404">
    <property type="entry name" value="GST_NTER"/>
    <property type="match status" value="1"/>
</dbReference>
<protein>
    <submittedName>
        <fullName evidence="5">Uncharacterized protein</fullName>
    </submittedName>
</protein>
<evidence type="ECO:0000259" key="3">
    <source>
        <dbReference type="PROSITE" id="PS50404"/>
    </source>
</evidence>
<name>A0A9N9VGM0_9HYPO</name>
<dbReference type="GO" id="GO:0005737">
    <property type="term" value="C:cytoplasm"/>
    <property type="evidence" value="ECO:0007669"/>
    <property type="project" value="TreeGrafter"/>
</dbReference>
<dbReference type="CDD" id="cd03181">
    <property type="entry name" value="GST_C_EF1Bgamma_like"/>
    <property type="match status" value="1"/>
</dbReference>
<dbReference type="FunFam" id="1.20.1050.10:FF:000006">
    <property type="entry name" value="Elongation factor 1 gamma"/>
    <property type="match status" value="1"/>
</dbReference>
<evidence type="ECO:0000256" key="1">
    <source>
        <dbReference type="ARBA" id="ARBA00007409"/>
    </source>
</evidence>
<dbReference type="PANTHER" id="PTHR43986">
    <property type="entry name" value="ELONGATION FACTOR 1-GAMMA"/>
    <property type="match status" value="1"/>
</dbReference>
<accession>A0A9N9VGM0</accession>
<gene>
    <name evidence="5" type="ORF">CRHIZ90672A_00011732</name>
</gene>
<dbReference type="EMBL" id="CABFNQ020000654">
    <property type="protein sequence ID" value="CAH0021401.1"/>
    <property type="molecule type" value="Genomic_DNA"/>
</dbReference>
<evidence type="ECO:0000256" key="2">
    <source>
        <dbReference type="RuleBase" id="RU003494"/>
    </source>
</evidence>
<feature type="domain" description="GST C-terminal" evidence="4">
    <location>
        <begin position="86"/>
        <end position="222"/>
    </location>
</feature>
<feature type="domain" description="GST N-terminal" evidence="3">
    <location>
        <begin position="2"/>
        <end position="81"/>
    </location>
</feature>
<evidence type="ECO:0000313" key="6">
    <source>
        <dbReference type="Proteomes" id="UP000696573"/>
    </source>
</evidence>
<evidence type="ECO:0000313" key="5">
    <source>
        <dbReference type="EMBL" id="CAH0021401.1"/>
    </source>
</evidence>
<dbReference type="InterPro" id="IPR004045">
    <property type="entry name" value="Glutathione_S-Trfase_N"/>
</dbReference>
<dbReference type="FunFam" id="3.40.30.10:FF:000142">
    <property type="entry name" value="Elongation factor 1 gamma"/>
    <property type="match status" value="1"/>
</dbReference>
<comment type="similarity">
    <text evidence="1 2">Belongs to the GST superfamily.</text>
</comment>
<dbReference type="InterPro" id="IPR004046">
    <property type="entry name" value="GST_C"/>
</dbReference>
<dbReference type="InterPro" id="IPR036282">
    <property type="entry name" value="Glutathione-S-Trfase_C_sf"/>
</dbReference>
<sequence>MTFGTLFTTAENSRSIAIKAIAKAHKLELNIVHANLGNPSPEHLEVNRLGKIPTFVSDGGFVLSECIAVALYFTSQDENTTLLGKNKEEYASIVRWMSYFNTEILIPLADWFRPLVSKAPYGKESVEKSSKATLRAVKVVEEHLENRTFIVGEVLSLADIFCAGLLFRGFQFFFDKEWRLDHPNVTRWYENTTSQPIYSDAVPKLEVLEKPVLTNMPPLKPFVPSLAAVFDVPSVRD</sequence>
<evidence type="ECO:0000259" key="4">
    <source>
        <dbReference type="PROSITE" id="PS50405"/>
    </source>
</evidence>
<dbReference type="PROSITE" id="PS50405">
    <property type="entry name" value="GST_CTER"/>
    <property type="match status" value="1"/>
</dbReference>
<dbReference type="InterPro" id="IPR010987">
    <property type="entry name" value="Glutathione-S-Trfase_C-like"/>
</dbReference>
<dbReference type="Gene3D" id="1.20.1050.10">
    <property type="match status" value="1"/>
</dbReference>
<dbReference type="CDD" id="cd03044">
    <property type="entry name" value="GST_N_EF1Bgamma"/>
    <property type="match status" value="1"/>
</dbReference>